<dbReference type="Pfam" id="PF00385">
    <property type="entry name" value="Chromo"/>
    <property type="match status" value="1"/>
</dbReference>
<protein>
    <recommendedName>
        <fullName evidence="1">Chromo domain-containing protein</fullName>
    </recommendedName>
</protein>
<proteinExistence type="predicted"/>
<reference evidence="2 3" key="1">
    <citation type="journal article" date="2023" name="Life. Sci Alliance">
        <title>Evolutionary insights into 3D genome organization and epigenetic landscape of Vigna mungo.</title>
        <authorList>
            <person name="Junaid A."/>
            <person name="Singh B."/>
            <person name="Bhatia S."/>
        </authorList>
    </citation>
    <scope>NUCLEOTIDE SEQUENCE [LARGE SCALE GENOMIC DNA]</scope>
    <source>
        <strain evidence="2">Urdbean</strain>
    </source>
</reference>
<keyword evidence="3" id="KW-1185">Reference proteome</keyword>
<dbReference type="Proteomes" id="UP001374535">
    <property type="component" value="Chromosome 3"/>
</dbReference>
<name>A0AAQ3S309_VIGMU</name>
<evidence type="ECO:0000313" key="3">
    <source>
        <dbReference type="Proteomes" id="UP001374535"/>
    </source>
</evidence>
<gene>
    <name evidence="2" type="ORF">V8G54_010391</name>
</gene>
<accession>A0AAQ3S309</accession>
<organism evidence="2 3">
    <name type="scientific">Vigna mungo</name>
    <name type="common">Black gram</name>
    <name type="synonym">Phaseolus mungo</name>
    <dbReference type="NCBI Taxonomy" id="3915"/>
    <lineage>
        <taxon>Eukaryota</taxon>
        <taxon>Viridiplantae</taxon>
        <taxon>Streptophyta</taxon>
        <taxon>Embryophyta</taxon>
        <taxon>Tracheophyta</taxon>
        <taxon>Spermatophyta</taxon>
        <taxon>Magnoliopsida</taxon>
        <taxon>eudicotyledons</taxon>
        <taxon>Gunneridae</taxon>
        <taxon>Pentapetalae</taxon>
        <taxon>rosids</taxon>
        <taxon>fabids</taxon>
        <taxon>Fabales</taxon>
        <taxon>Fabaceae</taxon>
        <taxon>Papilionoideae</taxon>
        <taxon>50 kb inversion clade</taxon>
        <taxon>NPAAA clade</taxon>
        <taxon>indigoferoid/millettioid clade</taxon>
        <taxon>Phaseoleae</taxon>
        <taxon>Vigna</taxon>
    </lineage>
</organism>
<evidence type="ECO:0000259" key="1">
    <source>
        <dbReference type="Pfam" id="PF00385"/>
    </source>
</evidence>
<feature type="domain" description="Chromo" evidence="1">
    <location>
        <begin position="30"/>
        <end position="73"/>
    </location>
</feature>
<dbReference type="AlphaFoldDB" id="A0AAQ3S309"/>
<dbReference type="InterPro" id="IPR016197">
    <property type="entry name" value="Chromo-like_dom_sf"/>
</dbReference>
<sequence>VCLLKKFHGTPVEQYLPLLLTTSEFGPTLQPEKILDSRVIVRGAEQIPQVLVQWESTKPELATWEDALLLQQSYPSLTLEDKGVLKGKGLVTRELHDRSERRVVMNEGQVERDQGHMELDQQEVESRHNTRIRKENSLLKGFVR</sequence>
<evidence type="ECO:0000313" key="2">
    <source>
        <dbReference type="EMBL" id="WVZ17409.1"/>
    </source>
</evidence>
<dbReference type="InterPro" id="IPR023780">
    <property type="entry name" value="Chromo_domain"/>
</dbReference>
<dbReference type="EMBL" id="CP144698">
    <property type="protein sequence ID" value="WVZ17409.1"/>
    <property type="molecule type" value="Genomic_DNA"/>
</dbReference>
<dbReference type="SUPFAM" id="SSF54160">
    <property type="entry name" value="Chromo domain-like"/>
    <property type="match status" value="1"/>
</dbReference>
<feature type="non-terminal residue" evidence="2">
    <location>
        <position position="1"/>
    </location>
</feature>